<dbReference type="AlphaFoldDB" id="A0A9D2SKR4"/>
<name>A0A9D2SKR4_9FIRM</name>
<gene>
    <name evidence="2" type="ORF">H9935_12790</name>
</gene>
<reference evidence="2" key="1">
    <citation type="journal article" date="2021" name="PeerJ">
        <title>Extensive microbial diversity within the chicken gut microbiome revealed by metagenomics and culture.</title>
        <authorList>
            <person name="Gilroy R."/>
            <person name="Ravi A."/>
            <person name="Getino M."/>
            <person name="Pursley I."/>
            <person name="Horton D.L."/>
            <person name="Alikhan N.F."/>
            <person name="Baker D."/>
            <person name="Gharbi K."/>
            <person name="Hall N."/>
            <person name="Watson M."/>
            <person name="Adriaenssens E.M."/>
            <person name="Foster-Nyarko E."/>
            <person name="Jarju S."/>
            <person name="Secka A."/>
            <person name="Antonio M."/>
            <person name="Oren A."/>
            <person name="Chaudhuri R.R."/>
            <person name="La Ragione R."/>
            <person name="Hildebrand F."/>
            <person name="Pallen M.J."/>
        </authorList>
    </citation>
    <scope>NUCLEOTIDE SEQUENCE</scope>
    <source>
        <strain evidence="2">ChiSxjej6B18-287</strain>
    </source>
</reference>
<dbReference type="Proteomes" id="UP000823893">
    <property type="component" value="Unassembled WGS sequence"/>
</dbReference>
<protein>
    <submittedName>
        <fullName evidence="2">Uncharacterized protein</fullName>
    </submittedName>
</protein>
<proteinExistence type="predicted"/>
<organism evidence="2 3">
    <name type="scientific">Candidatus Blautia merdigallinarum</name>
    <dbReference type="NCBI Taxonomy" id="2838495"/>
    <lineage>
        <taxon>Bacteria</taxon>
        <taxon>Bacillati</taxon>
        <taxon>Bacillota</taxon>
        <taxon>Clostridia</taxon>
        <taxon>Lachnospirales</taxon>
        <taxon>Lachnospiraceae</taxon>
        <taxon>Blautia</taxon>
    </lineage>
</organism>
<dbReference type="EMBL" id="DWWV01000174">
    <property type="protein sequence ID" value="HJC11652.1"/>
    <property type="molecule type" value="Genomic_DNA"/>
</dbReference>
<evidence type="ECO:0000256" key="1">
    <source>
        <dbReference type="SAM" id="MobiDB-lite"/>
    </source>
</evidence>
<evidence type="ECO:0000313" key="3">
    <source>
        <dbReference type="Proteomes" id="UP000823893"/>
    </source>
</evidence>
<sequence length="45" mass="4781">MKEEARVYLDTESKYGSGLGLKNSETVLPSEGLEKKAGKGGKTHG</sequence>
<feature type="region of interest" description="Disordered" evidence="1">
    <location>
        <begin position="16"/>
        <end position="45"/>
    </location>
</feature>
<evidence type="ECO:0000313" key="2">
    <source>
        <dbReference type="EMBL" id="HJC11652.1"/>
    </source>
</evidence>
<reference evidence="2" key="2">
    <citation type="submission" date="2021-04" db="EMBL/GenBank/DDBJ databases">
        <authorList>
            <person name="Gilroy R."/>
        </authorList>
    </citation>
    <scope>NUCLEOTIDE SEQUENCE</scope>
    <source>
        <strain evidence="2">ChiSxjej6B18-287</strain>
    </source>
</reference>
<comment type="caution">
    <text evidence="2">The sequence shown here is derived from an EMBL/GenBank/DDBJ whole genome shotgun (WGS) entry which is preliminary data.</text>
</comment>
<accession>A0A9D2SKR4</accession>